<organism evidence="4">
    <name type="scientific">uncultured Nanobdellati archaeon</name>
    <dbReference type="NCBI Taxonomy" id="2219213"/>
    <lineage>
        <taxon>Archaea</taxon>
        <taxon>environmental samples</taxon>
    </lineage>
</organism>
<dbReference type="InterPro" id="IPR013102">
    <property type="entry name" value="PYNP_C"/>
</dbReference>
<dbReference type="EMBL" id="LR131570">
    <property type="protein sequence ID" value="VDS10958.1"/>
    <property type="molecule type" value="Genomic_DNA"/>
</dbReference>
<name>A0A447ITW4_9ARCH</name>
<dbReference type="InterPro" id="IPR000053">
    <property type="entry name" value="Thymidine/pyrmidine_PPase"/>
</dbReference>
<evidence type="ECO:0000259" key="3">
    <source>
        <dbReference type="SMART" id="SM00941"/>
    </source>
</evidence>
<reference evidence="4" key="1">
    <citation type="submission" date="2018-12" db="EMBL/GenBank/DDBJ databases">
        <authorList>
            <person name="Jaffe A."/>
        </authorList>
    </citation>
    <scope>NUCLEOTIDE SEQUENCE</scope>
</reference>
<dbReference type="GO" id="GO:0004645">
    <property type="term" value="F:1,4-alpha-oligoglucan phosphorylase activity"/>
    <property type="evidence" value="ECO:0007669"/>
    <property type="project" value="InterPro"/>
</dbReference>
<evidence type="ECO:0000256" key="2">
    <source>
        <dbReference type="ARBA" id="ARBA00022679"/>
    </source>
</evidence>
<dbReference type="InterPro" id="IPR017872">
    <property type="entry name" value="Pyrmidine_PPase_CS"/>
</dbReference>
<dbReference type="PANTHER" id="PTHR10515:SF0">
    <property type="entry name" value="THYMIDINE PHOSPHORYLASE"/>
    <property type="match status" value="1"/>
</dbReference>
<dbReference type="SMART" id="SM00941">
    <property type="entry name" value="PYNP_C"/>
    <property type="match status" value="1"/>
</dbReference>
<dbReference type="Pfam" id="PF07831">
    <property type="entry name" value="PYNP_C"/>
    <property type="match status" value="1"/>
</dbReference>
<dbReference type="GO" id="GO:0006206">
    <property type="term" value="P:pyrimidine nucleobase metabolic process"/>
    <property type="evidence" value="ECO:0007669"/>
    <property type="project" value="InterPro"/>
</dbReference>
<dbReference type="Pfam" id="PF00591">
    <property type="entry name" value="Glycos_transf_3"/>
    <property type="match status" value="1"/>
</dbReference>
<dbReference type="GO" id="GO:0006213">
    <property type="term" value="P:pyrimidine nucleoside metabolic process"/>
    <property type="evidence" value="ECO:0007669"/>
    <property type="project" value="InterPro"/>
</dbReference>
<dbReference type="InterPro" id="IPR000312">
    <property type="entry name" value="Glycosyl_Trfase_fam3"/>
</dbReference>
<dbReference type="InterPro" id="IPR035902">
    <property type="entry name" value="Nuc_phospho_transferase"/>
</dbReference>
<dbReference type="AlphaFoldDB" id="A0A447ITW4"/>
<dbReference type="InterPro" id="IPR036320">
    <property type="entry name" value="Glycosyl_Trfase_fam3_N_dom_sf"/>
</dbReference>
<sequence length="488" mass="54000">MKLKVKPLKFSAGRPVAIINESLAQKSSIHVDERLVLKRNHKSVVAVVDVAKKLIGEGEVAVSTEIVKELGLKEEDYVEVELSPKPQSVWLIRKKLSCKTLSRQEITSIIKDIVQNALTEAEIAYFVSAVYKCGASLEETADMTRAIFETGRKLGLKKKLIVDKHSIGGIPGRVTPILVAICAAAGLIMPKTSSRAITTPSGTADAVEYLADVEFTVEELRKIIKKAGACIVWGGSLGLAPADDKIIQVERLLNLDPKPQMIASIMAKKLAVGATHVLIDIPYGMNAKVNHKEAKKLARDFMKISRIFKITTKCVLSQNNEPLGNGIGPALEIDDVIKILMREDKCYELEEKAVFLSGKLLEMTRKAQPGKGEQVAKEILDSGRAYQKFAEIITAQHGKIKRFKEPKFKRVVTSRKSGKVAEVNIKKLNLIARLAGCPLDKLAGIYLHKHLNDKAKKHEPLLTIYSENEYELRHAFEYCINEEPVVVK</sequence>
<dbReference type="GO" id="GO:0016763">
    <property type="term" value="F:pentosyltransferase activity"/>
    <property type="evidence" value="ECO:0007669"/>
    <property type="project" value="InterPro"/>
</dbReference>
<dbReference type="PANTHER" id="PTHR10515">
    <property type="entry name" value="THYMIDINE PHOSPHORYLASE"/>
    <property type="match status" value="1"/>
</dbReference>
<keyword evidence="2" id="KW-0808">Transferase</keyword>
<protein>
    <submittedName>
        <fullName evidence="4">AMP phosphorylase</fullName>
    </submittedName>
</protein>
<evidence type="ECO:0000313" key="4">
    <source>
        <dbReference type="EMBL" id="VDS10958.1"/>
    </source>
</evidence>
<dbReference type="NCBIfam" id="NF003338">
    <property type="entry name" value="PRK04350.1"/>
    <property type="match status" value="1"/>
</dbReference>
<dbReference type="PROSITE" id="PS00647">
    <property type="entry name" value="THYMID_PHOSPHORYLASE"/>
    <property type="match status" value="1"/>
</dbReference>
<dbReference type="InterPro" id="IPR017459">
    <property type="entry name" value="Glycosyl_Trfase_fam3_N_dom"/>
</dbReference>
<gene>
    <name evidence="4" type="primary">deoA</name>
</gene>
<keyword evidence="1" id="KW-0328">Glycosyltransferase</keyword>
<dbReference type="SUPFAM" id="SSF47648">
    <property type="entry name" value="Nucleoside phosphorylase/phosphoribosyltransferase N-terminal domain"/>
    <property type="match status" value="1"/>
</dbReference>
<dbReference type="SUPFAM" id="SSF54680">
    <property type="entry name" value="Pyrimidine nucleoside phosphorylase C-terminal domain"/>
    <property type="match status" value="1"/>
</dbReference>
<dbReference type="NCBIfam" id="TIGR02645">
    <property type="entry name" value="ARCH_P_rylase"/>
    <property type="match status" value="1"/>
</dbReference>
<dbReference type="Pfam" id="PF02885">
    <property type="entry name" value="Glycos_trans_3N"/>
    <property type="match status" value="1"/>
</dbReference>
<dbReference type="Gene3D" id="1.20.970.50">
    <property type="match status" value="1"/>
</dbReference>
<dbReference type="Gene3D" id="2.40.40.20">
    <property type="match status" value="1"/>
</dbReference>
<feature type="domain" description="Pyrimidine nucleoside phosphorylase C-terminal" evidence="3">
    <location>
        <begin position="419"/>
        <end position="486"/>
    </location>
</feature>
<dbReference type="Gene3D" id="3.90.1170.30">
    <property type="entry name" value="Pyrimidine nucleoside phosphorylase-like, C-terminal domain"/>
    <property type="match status" value="1"/>
</dbReference>
<dbReference type="InterPro" id="IPR013466">
    <property type="entry name" value="Thymidine/AMP_Pase"/>
</dbReference>
<dbReference type="GO" id="GO:0005829">
    <property type="term" value="C:cytosol"/>
    <property type="evidence" value="ECO:0007669"/>
    <property type="project" value="TreeGrafter"/>
</dbReference>
<proteinExistence type="predicted"/>
<dbReference type="SUPFAM" id="SSF52418">
    <property type="entry name" value="Nucleoside phosphorylase/phosphoribosyltransferase catalytic domain"/>
    <property type="match status" value="1"/>
</dbReference>
<accession>A0A447ITW4</accession>
<dbReference type="InterPro" id="IPR036566">
    <property type="entry name" value="PYNP-like_C_sf"/>
</dbReference>
<dbReference type="Gene3D" id="3.40.1030.10">
    <property type="entry name" value="Nucleoside phosphorylase/phosphoribosyltransferase catalytic domain"/>
    <property type="match status" value="1"/>
</dbReference>
<evidence type="ECO:0000256" key="1">
    <source>
        <dbReference type="ARBA" id="ARBA00022676"/>
    </source>
</evidence>